<evidence type="ECO:0000256" key="7">
    <source>
        <dbReference type="ARBA" id="ARBA00023306"/>
    </source>
</evidence>
<dbReference type="RefSeq" id="WP_108781271.1">
    <property type="nucleotide sequence ID" value="NZ_OMKW01000001.1"/>
</dbReference>
<dbReference type="CDD" id="cd07185">
    <property type="entry name" value="OmpA_C-like"/>
    <property type="match status" value="1"/>
</dbReference>
<dbReference type="PANTHER" id="PTHR30329">
    <property type="entry name" value="STATOR ELEMENT OF FLAGELLAR MOTOR COMPLEX"/>
    <property type="match status" value="1"/>
</dbReference>
<feature type="chain" id="PRO_5015353657" description="Peptidoglycan-associated lipoprotein" evidence="9">
    <location>
        <begin position="21"/>
        <end position="171"/>
    </location>
</feature>
<dbReference type="InterPro" id="IPR006664">
    <property type="entry name" value="OMP_bac"/>
</dbReference>
<proteinExistence type="inferred from homology"/>
<evidence type="ECO:0000313" key="12">
    <source>
        <dbReference type="Proteomes" id="UP000244932"/>
    </source>
</evidence>
<dbReference type="PROSITE" id="PS01068">
    <property type="entry name" value="OMPA_1"/>
    <property type="match status" value="1"/>
</dbReference>
<gene>
    <name evidence="8" type="primary">pal</name>
    <name evidence="11" type="ORF">POI8812_00887</name>
</gene>
<keyword evidence="3 8" id="KW-0472">Membrane</keyword>
<dbReference type="InterPro" id="IPR006665">
    <property type="entry name" value="OmpA-like"/>
</dbReference>
<keyword evidence="12" id="KW-1185">Reference proteome</keyword>
<dbReference type="Gene3D" id="3.30.1330.60">
    <property type="entry name" value="OmpA-like domain"/>
    <property type="match status" value="1"/>
</dbReference>
<dbReference type="InterPro" id="IPR036737">
    <property type="entry name" value="OmpA-like_sf"/>
</dbReference>
<dbReference type="Pfam" id="PF00691">
    <property type="entry name" value="OmpA"/>
    <property type="match status" value="1"/>
</dbReference>
<dbReference type="PRINTS" id="PR01021">
    <property type="entry name" value="OMPADOMAIN"/>
</dbReference>
<keyword evidence="6 8" id="KW-0449">Lipoprotein</keyword>
<dbReference type="InterPro" id="IPR006690">
    <property type="entry name" value="OMPA-like_CS"/>
</dbReference>
<evidence type="ECO:0000256" key="5">
    <source>
        <dbReference type="ARBA" id="ARBA00023237"/>
    </source>
</evidence>
<dbReference type="Proteomes" id="UP000244932">
    <property type="component" value="Unassembled WGS sequence"/>
</dbReference>
<dbReference type="AlphaFoldDB" id="A0A2R8A8V9"/>
<name>A0A2R8A8V9_9RHOB</name>
<feature type="signal peptide" evidence="9">
    <location>
        <begin position="1"/>
        <end position="20"/>
    </location>
</feature>
<protein>
    <recommendedName>
        <fullName evidence="8">Peptidoglycan-associated lipoprotein</fullName>
        <shortName evidence="8">PAL</shortName>
    </recommendedName>
</protein>
<dbReference type="SUPFAM" id="SSF103088">
    <property type="entry name" value="OmpA-like"/>
    <property type="match status" value="1"/>
</dbReference>
<evidence type="ECO:0000256" key="6">
    <source>
        <dbReference type="ARBA" id="ARBA00023288"/>
    </source>
</evidence>
<dbReference type="GO" id="GO:0009279">
    <property type="term" value="C:cell outer membrane"/>
    <property type="evidence" value="ECO:0007669"/>
    <property type="project" value="UniProtKB-SubCell"/>
</dbReference>
<evidence type="ECO:0000256" key="1">
    <source>
        <dbReference type="ARBA" id="ARBA00022618"/>
    </source>
</evidence>
<evidence type="ECO:0000259" key="10">
    <source>
        <dbReference type="PROSITE" id="PS51123"/>
    </source>
</evidence>
<comment type="function">
    <text evidence="8">Part of the Tol-Pal system, which plays a role in outer membrane invagination during cell division and is important for maintaining outer membrane integrity.</text>
</comment>
<comment type="similarity">
    <text evidence="8">Belongs to the Pal lipoprotein family.</text>
</comment>
<evidence type="ECO:0000256" key="8">
    <source>
        <dbReference type="HAMAP-Rule" id="MF_02204"/>
    </source>
</evidence>
<dbReference type="PROSITE" id="PS51257">
    <property type="entry name" value="PROKAR_LIPOPROTEIN"/>
    <property type="match status" value="1"/>
</dbReference>
<dbReference type="PANTHER" id="PTHR30329:SF21">
    <property type="entry name" value="LIPOPROTEIN YIAD-RELATED"/>
    <property type="match status" value="1"/>
</dbReference>
<dbReference type="InterPro" id="IPR050330">
    <property type="entry name" value="Bact_OuterMem_StrucFunc"/>
</dbReference>
<evidence type="ECO:0000256" key="9">
    <source>
        <dbReference type="SAM" id="SignalP"/>
    </source>
</evidence>
<feature type="domain" description="OmpA-like" evidence="10">
    <location>
        <begin position="52"/>
        <end position="169"/>
    </location>
</feature>
<keyword evidence="1 8" id="KW-0132">Cell division</keyword>
<sequence length="171" mass="17349">MKVFNFVTAAALAVSLAACSSVDGTGAGTAGGAGIGAGGAGGVNTSVDQGSIAYFTTTVGDRVFFATDSSSLDSSAQATLALQADWLATYPDRTLVIQGHADERGTREYNLALGARRAQAAFDFLVAQGVNPSRMSTVSFGKERPEELCSDASCWAANRRAVTVVAGGLTG</sequence>
<evidence type="ECO:0000256" key="2">
    <source>
        <dbReference type="ARBA" id="ARBA00022729"/>
    </source>
</evidence>
<dbReference type="EMBL" id="OMKW01000001">
    <property type="protein sequence ID" value="SPF28585.1"/>
    <property type="molecule type" value="Genomic_DNA"/>
</dbReference>
<evidence type="ECO:0000256" key="4">
    <source>
        <dbReference type="ARBA" id="ARBA00023139"/>
    </source>
</evidence>
<accession>A0A2R8A8V9</accession>
<dbReference type="HAMAP" id="MF_02204">
    <property type="entry name" value="Pal"/>
    <property type="match status" value="1"/>
</dbReference>
<dbReference type="PROSITE" id="PS51123">
    <property type="entry name" value="OMPA_2"/>
    <property type="match status" value="1"/>
</dbReference>
<dbReference type="GO" id="GO:0051301">
    <property type="term" value="P:cell division"/>
    <property type="evidence" value="ECO:0007669"/>
    <property type="project" value="UniProtKB-UniRule"/>
</dbReference>
<dbReference type="InterPro" id="IPR039001">
    <property type="entry name" value="Pal"/>
</dbReference>
<evidence type="ECO:0000313" key="11">
    <source>
        <dbReference type="EMBL" id="SPF28585.1"/>
    </source>
</evidence>
<dbReference type="InterPro" id="IPR014169">
    <property type="entry name" value="Pal_lipo_C"/>
</dbReference>
<dbReference type="NCBIfam" id="TIGR02802">
    <property type="entry name" value="Pal_lipo"/>
    <property type="match status" value="1"/>
</dbReference>
<keyword evidence="5 8" id="KW-0998">Cell outer membrane</keyword>
<comment type="subunit">
    <text evidence="8">The Tol-Pal system is composed of five core proteins: the inner membrane proteins TolA, TolQ and TolR, the periplasmic protein TolB and the outer membrane protein Pal. They form a network linking the inner and outer membranes and the peptidoglycan layer.</text>
</comment>
<keyword evidence="2 8" id="KW-0732">Signal</keyword>
<comment type="subcellular location">
    <subcellularLocation>
        <location evidence="8">Cell outer membrane</location>
        <topology evidence="8">Lipid-anchor</topology>
    </subcellularLocation>
</comment>
<evidence type="ECO:0000256" key="3">
    <source>
        <dbReference type="ARBA" id="ARBA00023136"/>
    </source>
</evidence>
<keyword evidence="7 8" id="KW-0131">Cell cycle</keyword>
<reference evidence="11 12" key="1">
    <citation type="submission" date="2018-03" db="EMBL/GenBank/DDBJ databases">
        <authorList>
            <person name="Keele B.F."/>
        </authorList>
    </citation>
    <scope>NUCLEOTIDE SEQUENCE [LARGE SCALE GENOMIC DNA]</scope>
    <source>
        <strain evidence="11 12">CeCT 8812</strain>
    </source>
</reference>
<dbReference type="OrthoDB" id="9809164at2"/>
<organism evidence="11 12">
    <name type="scientific">Pontivivens insulae</name>
    <dbReference type="NCBI Taxonomy" id="1639689"/>
    <lineage>
        <taxon>Bacteria</taxon>
        <taxon>Pseudomonadati</taxon>
        <taxon>Pseudomonadota</taxon>
        <taxon>Alphaproteobacteria</taxon>
        <taxon>Rhodobacterales</taxon>
        <taxon>Paracoccaceae</taxon>
        <taxon>Pontivivens</taxon>
    </lineage>
</organism>
<keyword evidence="4 8" id="KW-0564">Palmitate</keyword>